<evidence type="ECO:0000256" key="3">
    <source>
        <dbReference type="ARBA" id="ARBA00022833"/>
    </source>
</evidence>
<keyword evidence="4" id="KW-0812">Transmembrane</keyword>
<protein>
    <recommendedName>
        <fullName evidence="5">RING-type domain-containing protein</fullName>
    </recommendedName>
</protein>
<dbReference type="SMART" id="SM00744">
    <property type="entry name" value="RINGv"/>
    <property type="match status" value="1"/>
</dbReference>
<keyword evidence="4" id="KW-0472">Membrane</keyword>
<evidence type="ECO:0000256" key="1">
    <source>
        <dbReference type="ARBA" id="ARBA00022723"/>
    </source>
</evidence>
<dbReference type="InterPro" id="IPR013083">
    <property type="entry name" value="Znf_RING/FYVE/PHD"/>
</dbReference>
<accession>A0A6C0AQY7</accession>
<feature type="transmembrane region" description="Helical" evidence="4">
    <location>
        <begin position="114"/>
        <end position="136"/>
    </location>
</feature>
<organism evidence="6">
    <name type="scientific">viral metagenome</name>
    <dbReference type="NCBI Taxonomy" id="1070528"/>
    <lineage>
        <taxon>unclassified sequences</taxon>
        <taxon>metagenomes</taxon>
        <taxon>organismal metagenomes</taxon>
    </lineage>
</organism>
<dbReference type="GO" id="GO:0008270">
    <property type="term" value="F:zinc ion binding"/>
    <property type="evidence" value="ECO:0007669"/>
    <property type="project" value="UniProtKB-KW"/>
</dbReference>
<proteinExistence type="predicted"/>
<keyword evidence="2" id="KW-0863">Zinc-finger</keyword>
<evidence type="ECO:0000256" key="4">
    <source>
        <dbReference type="SAM" id="Phobius"/>
    </source>
</evidence>
<dbReference type="PROSITE" id="PS50089">
    <property type="entry name" value="ZF_RING_2"/>
    <property type="match status" value="1"/>
</dbReference>
<dbReference type="EMBL" id="MN740763">
    <property type="protein sequence ID" value="QHS82168.1"/>
    <property type="molecule type" value="Genomic_DNA"/>
</dbReference>
<evidence type="ECO:0000259" key="5">
    <source>
        <dbReference type="PROSITE" id="PS50089"/>
    </source>
</evidence>
<name>A0A6C0AQY7_9ZZZZ</name>
<evidence type="ECO:0000256" key="2">
    <source>
        <dbReference type="ARBA" id="ARBA00022771"/>
    </source>
</evidence>
<dbReference type="InterPro" id="IPR001841">
    <property type="entry name" value="Znf_RING"/>
</dbReference>
<keyword evidence="1" id="KW-0479">Metal-binding</keyword>
<feature type="transmembrane region" description="Helical" evidence="4">
    <location>
        <begin position="89"/>
        <end position="108"/>
    </location>
</feature>
<keyword evidence="3" id="KW-0862">Zinc</keyword>
<sequence>MLFRTVNYYDSENDEKIEETDKEERECFICFDFQLDNNNIIKLKNNTDFYKFCDCDGYIHVNCLNLWYEKNEECPICRNKIKRADNLELYNLYQYQYGIYMIYSFLVIERRLSNSLLFIIKLTHRMFFVLFVFIILNMINKLYTNIIYELEKEIHNNYLLDIYREPIFYRICPMP</sequence>
<dbReference type="SUPFAM" id="SSF57850">
    <property type="entry name" value="RING/U-box"/>
    <property type="match status" value="1"/>
</dbReference>
<reference evidence="6" key="1">
    <citation type="journal article" date="2020" name="Nature">
        <title>Giant virus diversity and host interactions through global metagenomics.</title>
        <authorList>
            <person name="Schulz F."/>
            <person name="Roux S."/>
            <person name="Paez-Espino D."/>
            <person name="Jungbluth S."/>
            <person name="Walsh D.A."/>
            <person name="Denef V.J."/>
            <person name="McMahon K.D."/>
            <person name="Konstantinidis K.T."/>
            <person name="Eloe-Fadrosh E.A."/>
            <person name="Kyrpides N.C."/>
            <person name="Woyke T."/>
        </authorList>
    </citation>
    <scope>NUCLEOTIDE SEQUENCE</scope>
    <source>
        <strain evidence="6">GVMAG-S-1101165-79</strain>
    </source>
</reference>
<feature type="domain" description="RING-type" evidence="5">
    <location>
        <begin position="27"/>
        <end position="78"/>
    </location>
</feature>
<evidence type="ECO:0000313" key="6">
    <source>
        <dbReference type="EMBL" id="QHS82168.1"/>
    </source>
</evidence>
<dbReference type="AlphaFoldDB" id="A0A6C0AQY7"/>
<dbReference type="InterPro" id="IPR011016">
    <property type="entry name" value="Znf_RING-CH"/>
</dbReference>
<keyword evidence="4" id="KW-1133">Transmembrane helix</keyword>
<dbReference type="Gene3D" id="3.30.40.10">
    <property type="entry name" value="Zinc/RING finger domain, C3HC4 (zinc finger)"/>
    <property type="match status" value="1"/>
</dbReference>